<dbReference type="Gene3D" id="3.90.280.10">
    <property type="entry name" value="PEBP-like"/>
    <property type="match status" value="2"/>
</dbReference>
<evidence type="ECO:0000313" key="2">
    <source>
        <dbReference type="EMBL" id="CAJ0578495.1"/>
    </source>
</evidence>
<feature type="non-terminal residue" evidence="2">
    <location>
        <position position="1"/>
    </location>
</feature>
<proteinExistence type="predicted"/>
<dbReference type="EMBL" id="CATQJA010002654">
    <property type="protein sequence ID" value="CAJ0578495.1"/>
    <property type="molecule type" value="Genomic_DNA"/>
</dbReference>
<comment type="caution">
    <text evidence="2">The sequence shown here is derived from an EMBL/GenBank/DDBJ whole genome shotgun (WGS) entry which is preliminary data.</text>
</comment>
<gene>
    <name evidence="2" type="ORF">MSPICULIGERA_LOCUS16748</name>
</gene>
<accession>A0AA36GAH8</accession>
<feature type="signal peptide" evidence="1">
    <location>
        <begin position="1"/>
        <end position="18"/>
    </location>
</feature>
<sequence>MQIRCWTLELLLATTVVSLCPDTQQCIDRIRELASGPRTFWFGEHRRALCHHRHANPVECFSPPQLASFHSLGSRLFRVRTYHSEYLRNLEIFPRITYRAAPGEYRACEHDFRIRNASVIEADPDMNAVAPFLIRKRPEITWHGLDFDGDFVLLMTDVGFGTLNYLVTDFPRKPTVLKEYEGCDNFRPQPNPMALVVFRKPKRSLLMPKAENFNLGDFMLENELTDDLVGLSVVIVGADPYAIERQRMRGLADNCHSLIKKKVVRSPPSKLLSRLPIEEVTSWLSVAYEQKPLDASVCCQRVHISHELVHLDPLGDSIVSATATFHPPRVSSLKVSNNAYSNYHRSARTFVALMDELYTVLLLDAHTGKLHWMVVDVSAADLTDDASTKGHTLASYIHPAPADPAHCWPFAFLVLAQPRTLAHNIKLFCSSDCEERDRFNFEEFKQLNGLRLFAFSWMNSCYDLSFAHHVLSQIASSISNETLNNEKIR</sequence>
<dbReference type="Proteomes" id="UP001177023">
    <property type="component" value="Unassembled WGS sequence"/>
</dbReference>
<dbReference type="AlphaFoldDB" id="A0AA36GAH8"/>
<feature type="chain" id="PRO_5041301097" evidence="1">
    <location>
        <begin position="19"/>
        <end position="489"/>
    </location>
</feature>
<dbReference type="InterPro" id="IPR036610">
    <property type="entry name" value="PEBP-like_sf"/>
</dbReference>
<protein>
    <submittedName>
        <fullName evidence="2">Uncharacterized protein</fullName>
    </submittedName>
</protein>
<keyword evidence="1" id="KW-0732">Signal</keyword>
<evidence type="ECO:0000313" key="3">
    <source>
        <dbReference type="Proteomes" id="UP001177023"/>
    </source>
</evidence>
<reference evidence="2" key="1">
    <citation type="submission" date="2023-06" db="EMBL/GenBank/DDBJ databases">
        <authorList>
            <person name="Delattre M."/>
        </authorList>
    </citation>
    <scope>NUCLEOTIDE SEQUENCE</scope>
    <source>
        <strain evidence="2">AF72</strain>
    </source>
</reference>
<name>A0AA36GAH8_9BILA</name>
<keyword evidence="3" id="KW-1185">Reference proteome</keyword>
<dbReference type="SUPFAM" id="SSF49777">
    <property type="entry name" value="PEBP-like"/>
    <property type="match status" value="2"/>
</dbReference>
<evidence type="ECO:0000256" key="1">
    <source>
        <dbReference type="SAM" id="SignalP"/>
    </source>
</evidence>
<organism evidence="2 3">
    <name type="scientific">Mesorhabditis spiculigera</name>
    <dbReference type="NCBI Taxonomy" id="96644"/>
    <lineage>
        <taxon>Eukaryota</taxon>
        <taxon>Metazoa</taxon>
        <taxon>Ecdysozoa</taxon>
        <taxon>Nematoda</taxon>
        <taxon>Chromadorea</taxon>
        <taxon>Rhabditida</taxon>
        <taxon>Rhabditina</taxon>
        <taxon>Rhabditomorpha</taxon>
        <taxon>Rhabditoidea</taxon>
        <taxon>Rhabditidae</taxon>
        <taxon>Mesorhabditinae</taxon>
        <taxon>Mesorhabditis</taxon>
    </lineage>
</organism>